<feature type="region of interest" description="Disordered" evidence="1">
    <location>
        <begin position="216"/>
        <end position="249"/>
    </location>
</feature>
<accession>A0A7S2YKB6</accession>
<keyword evidence="2" id="KW-1133">Transmembrane helix</keyword>
<dbReference type="EMBL" id="HBHT01029062">
    <property type="protein sequence ID" value="CAD9980449.1"/>
    <property type="molecule type" value="Transcribed_RNA"/>
</dbReference>
<protein>
    <submittedName>
        <fullName evidence="3">Uncharacterized protein</fullName>
    </submittedName>
</protein>
<sequence>MVFPSDDYVGGSTLATVFVGGLIGLLSVVIAFGSIMALMYWCSRSTVGTALEEDPKDVASSKNQSDGTTTTLSSQEELSELRSEFLGKCQPWTVMTHEMNDHEMDLEEGGAASLLLTRQEVGDQTSAPTSQTTSCPSTSCAICCQSYQAGDSVVLSQQDRTCSTTLGSSPGGCSHVFHTDCLWQVLLSQAQQQKEQAAEPEPQPEMRLRFQYREGDSPFVTQSRRHSTSRTSNDPKEPALESSRTPSKSMMVVPCPLCRLDFVSVSTSSSS</sequence>
<dbReference type="SUPFAM" id="SSF57850">
    <property type="entry name" value="RING/U-box"/>
    <property type="match status" value="1"/>
</dbReference>
<keyword evidence="2" id="KW-0472">Membrane</keyword>
<proteinExistence type="predicted"/>
<dbReference type="AlphaFoldDB" id="A0A7S2YKB6"/>
<feature type="region of interest" description="Disordered" evidence="1">
    <location>
        <begin position="53"/>
        <end position="76"/>
    </location>
</feature>
<evidence type="ECO:0000313" key="3">
    <source>
        <dbReference type="EMBL" id="CAD9980449.1"/>
    </source>
</evidence>
<keyword evidence="2" id="KW-0812">Transmembrane</keyword>
<dbReference type="Gene3D" id="3.30.40.10">
    <property type="entry name" value="Zinc/RING finger domain, C3HC4 (zinc finger)"/>
    <property type="match status" value="1"/>
</dbReference>
<organism evidence="3">
    <name type="scientific">Entomoneis paludosa</name>
    <dbReference type="NCBI Taxonomy" id="265537"/>
    <lineage>
        <taxon>Eukaryota</taxon>
        <taxon>Sar</taxon>
        <taxon>Stramenopiles</taxon>
        <taxon>Ochrophyta</taxon>
        <taxon>Bacillariophyta</taxon>
        <taxon>Bacillariophyceae</taxon>
        <taxon>Bacillariophycidae</taxon>
        <taxon>Entomoneidaceae</taxon>
        <taxon>Entomoneis</taxon>
    </lineage>
</organism>
<dbReference type="CDD" id="cd16448">
    <property type="entry name" value="RING-H2"/>
    <property type="match status" value="1"/>
</dbReference>
<feature type="transmembrane region" description="Helical" evidence="2">
    <location>
        <begin position="12"/>
        <end position="41"/>
    </location>
</feature>
<evidence type="ECO:0000256" key="1">
    <source>
        <dbReference type="SAM" id="MobiDB-lite"/>
    </source>
</evidence>
<dbReference type="InterPro" id="IPR013083">
    <property type="entry name" value="Znf_RING/FYVE/PHD"/>
</dbReference>
<name>A0A7S2YKB6_9STRA</name>
<evidence type="ECO:0000256" key="2">
    <source>
        <dbReference type="SAM" id="Phobius"/>
    </source>
</evidence>
<gene>
    <name evidence="3" type="ORF">APAL1065_LOCUS19522</name>
</gene>
<reference evidence="3" key="1">
    <citation type="submission" date="2021-01" db="EMBL/GenBank/DDBJ databases">
        <authorList>
            <person name="Corre E."/>
            <person name="Pelletier E."/>
            <person name="Niang G."/>
            <person name="Scheremetjew M."/>
            <person name="Finn R."/>
            <person name="Kale V."/>
            <person name="Holt S."/>
            <person name="Cochrane G."/>
            <person name="Meng A."/>
            <person name="Brown T."/>
            <person name="Cohen L."/>
        </authorList>
    </citation>
    <scope>NUCLEOTIDE SEQUENCE</scope>
    <source>
        <strain evidence="3">CCMP125</strain>
    </source>
</reference>